<evidence type="ECO:0000256" key="1">
    <source>
        <dbReference type="ARBA" id="ARBA00023002"/>
    </source>
</evidence>
<keyword evidence="1" id="KW-0560">Oxidoreductase</keyword>
<dbReference type="PANTHER" id="PTHR43157">
    <property type="entry name" value="PHOSPHATIDYLINOSITOL-GLYCAN BIOSYNTHESIS CLASS F PROTEIN-RELATED"/>
    <property type="match status" value="1"/>
</dbReference>
<proteinExistence type="predicted"/>
<dbReference type="Gene3D" id="3.40.50.720">
    <property type="entry name" value="NAD(P)-binding Rossmann-like Domain"/>
    <property type="match status" value="1"/>
</dbReference>
<evidence type="ECO:0000313" key="3">
    <source>
        <dbReference type="RefSeq" id="XP_029651241.1"/>
    </source>
</evidence>
<sequence>MVYKYIRKSAIPEDDEEAIENLLCRFHIKSGFINFISLISGELKRQYLRGTPYQGKKQLKKETVLVRGATSGMGKAAASEFASRGAHVIMACRDIEAGQKIAQEIQKKTNNTNMTALHCDLSSLDSVRKFVEEFKKCESQLHILINNAGVMMCPKTLSTDKFEMQFAVNYLGPFLLTHLLLDTMKASAPTHIVNITAHAHQLGSINFDDLNHDEDYNPGHAYAQFKLAVAMFTITLVKYLEGSQVIVNCINPGIINTNLYCHMPFRAHSFINMCFSSFIWYMFQKPEDGINTMMFCALEDALGNTSGKYFVECCPVNWHETTQDEDIQKKLWEESLKWADLKLKS</sequence>
<dbReference type="Proteomes" id="UP000515154">
    <property type="component" value="Linkage group LG25"/>
</dbReference>
<keyword evidence="2" id="KW-1185">Reference proteome</keyword>
<dbReference type="CDD" id="cd05327">
    <property type="entry name" value="retinol-DH_like_SDR_c_like"/>
    <property type="match status" value="1"/>
</dbReference>
<reference evidence="3" key="1">
    <citation type="submission" date="2025-08" db="UniProtKB">
        <authorList>
            <consortium name="RefSeq"/>
        </authorList>
    </citation>
    <scope>IDENTIFICATION</scope>
</reference>
<dbReference type="InterPro" id="IPR036291">
    <property type="entry name" value="NAD(P)-bd_dom_sf"/>
</dbReference>
<dbReference type="GO" id="GO:0016491">
    <property type="term" value="F:oxidoreductase activity"/>
    <property type="evidence" value="ECO:0007669"/>
    <property type="project" value="UniProtKB-KW"/>
</dbReference>
<dbReference type="SUPFAM" id="SSF51735">
    <property type="entry name" value="NAD(P)-binding Rossmann-fold domains"/>
    <property type="match status" value="1"/>
</dbReference>
<dbReference type="PRINTS" id="PR00081">
    <property type="entry name" value="GDHRDH"/>
</dbReference>
<accession>A0A6P7TQL6</accession>
<dbReference type="KEGG" id="osn:115224471"/>
<name>A0A6P7TQL6_9MOLL</name>
<evidence type="ECO:0000313" key="2">
    <source>
        <dbReference type="Proteomes" id="UP000515154"/>
    </source>
</evidence>
<protein>
    <submittedName>
        <fullName evidence="3">Retinol dehydrogenase 13-like</fullName>
    </submittedName>
</protein>
<dbReference type="AlphaFoldDB" id="A0A6P7TQL6"/>
<organism evidence="2 3">
    <name type="scientific">Octopus sinensis</name>
    <name type="common">East Asian common octopus</name>
    <dbReference type="NCBI Taxonomy" id="2607531"/>
    <lineage>
        <taxon>Eukaryota</taxon>
        <taxon>Metazoa</taxon>
        <taxon>Spiralia</taxon>
        <taxon>Lophotrochozoa</taxon>
        <taxon>Mollusca</taxon>
        <taxon>Cephalopoda</taxon>
        <taxon>Coleoidea</taxon>
        <taxon>Octopodiformes</taxon>
        <taxon>Octopoda</taxon>
        <taxon>Incirrata</taxon>
        <taxon>Octopodidae</taxon>
        <taxon>Octopus</taxon>
    </lineage>
</organism>
<gene>
    <name evidence="3" type="primary">LOC115224471</name>
</gene>
<dbReference type="RefSeq" id="XP_029651241.1">
    <property type="nucleotide sequence ID" value="XM_029795381.2"/>
</dbReference>
<dbReference type="InterPro" id="IPR002347">
    <property type="entry name" value="SDR_fam"/>
</dbReference>
<dbReference type="PANTHER" id="PTHR43157:SF31">
    <property type="entry name" value="PHOSPHATIDYLINOSITOL-GLYCAN BIOSYNTHESIS CLASS F PROTEIN"/>
    <property type="match status" value="1"/>
</dbReference>
<dbReference type="Pfam" id="PF00106">
    <property type="entry name" value="adh_short"/>
    <property type="match status" value="1"/>
</dbReference>